<proteinExistence type="predicted"/>
<dbReference type="Proteomes" id="UP001196980">
    <property type="component" value="Unassembled WGS sequence"/>
</dbReference>
<name>A0ABS6S0F2_9BACT</name>
<dbReference type="RefSeq" id="WP_218252733.1">
    <property type="nucleotide sequence ID" value="NZ_JABXWD010000197.1"/>
</dbReference>
<evidence type="ECO:0000313" key="1">
    <source>
        <dbReference type="EMBL" id="MBV6342112.1"/>
    </source>
</evidence>
<comment type="caution">
    <text evidence="1">The sequence shown here is derived from an EMBL/GenBank/DDBJ whole genome shotgun (WGS) entry which is preliminary data.</text>
</comment>
<reference evidence="1 2" key="1">
    <citation type="journal article" date="2020" name="J Geophys Res Biogeosci">
        <title>Magnetotaxis as an Adaptation to Enable Bacterial Shuttling of Microbial Sulfur and Sulfur Cycling Across Aquatic Oxic#Anoxic Interfaces.</title>
        <authorList>
            <person name="Li J."/>
            <person name="Liu P."/>
            <person name="Wang J."/>
            <person name="Roberts A.P."/>
            <person name="Pan Y."/>
        </authorList>
    </citation>
    <scope>NUCLEOTIDE SEQUENCE [LARGE SCALE GENOMIC DNA]</scope>
    <source>
        <strain evidence="1 2">MYR-1_YQ</strain>
    </source>
</reference>
<evidence type="ECO:0000313" key="2">
    <source>
        <dbReference type="Proteomes" id="UP001196980"/>
    </source>
</evidence>
<keyword evidence="2" id="KW-1185">Reference proteome</keyword>
<accession>A0ABS6S0F2</accession>
<organism evidence="1 2">
    <name type="scientific">Candidatus Magnetobacterium casense</name>
    <dbReference type="NCBI Taxonomy" id="1455061"/>
    <lineage>
        <taxon>Bacteria</taxon>
        <taxon>Pseudomonadati</taxon>
        <taxon>Nitrospirota</taxon>
        <taxon>Thermodesulfovibrionia</taxon>
        <taxon>Thermodesulfovibrionales</taxon>
        <taxon>Candidatus Magnetobacteriaceae</taxon>
        <taxon>Candidatus Magnetobacterium</taxon>
    </lineage>
</organism>
<dbReference type="EMBL" id="JABXWD010000197">
    <property type="protein sequence ID" value="MBV6342112.1"/>
    <property type="molecule type" value="Genomic_DNA"/>
</dbReference>
<gene>
    <name evidence="1" type="ORF">HWQ67_10995</name>
</gene>
<sequence length="59" mass="6348">MGGSCWGGRLCDGAIFRYVYDPALVGKTIYMKFPAFNQFGGGGQSLADAAEYAFRIMGN</sequence>
<protein>
    <submittedName>
        <fullName evidence="1">Uncharacterized protein</fullName>
    </submittedName>
</protein>